<dbReference type="GO" id="GO:0005524">
    <property type="term" value="F:ATP binding"/>
    <property type="evidence" value="ECO:0007669"/>
    <property type="project" value="UniProtKB-KW"/>
</dbReference>
<keyword evidence="1" id="KW-0067">ATP-binding</keyword>
<evidence type="ECO:0000313" key="1">
    <source>
        <dbReference type="EMBL" id="QAY64280.1"/>
    </source>
</evidence>
<dbReference type="Gene3D" id="3.40.50.300">
    <property type="entry name" value="P-loop containing nucleotide triphosphate hydrolases"/>
    <property type="match status" value="1"/>
</dbReference>
<sequence>MTTARESDALFDVPDGARRPLVRVVLLTGASGSGKTALTRRLGLPVVTLDDFYHNGDHPDLPRRFGVVDWDDPRTWDAAGALDALRTLATTGRAHIPVYDIPSNARTGSTLVDTAGCAVVIAEGIFAAQLVAACRAEGILADAICLRRAAWVTFWFRLLRDVAEARKPLPTLLRRGWALLRAEPRLIDGWLALGCRAATPAEAERAIRTLAGQGSAKPSPEKS</sequence>
<evidence type="ECO:0000313" key="2">
    <source>
        <dbReference type="Proteomes" id="UP000291758"/>
    </source>
</evidence>
<name>A0A4P6EN13_9MICO</name>
<keyword evidence="1" id="KW-0547">Nucleotide-binding</keyword>
<reference evidence="1 2" key="1">
    <citation type="submission" date="2019-01" db="EMBL/GenBank/DDBJ databases">
        <title>Genome sequencing of strain 2JSPR-7.</title>
        <authorList>
            <person name="Heo J."/>
            <person name="Kim S.-J."/>
            <person name="Kim J.-S."/>
            <person name="Hong S.-B."/>
            <person name="Kwon S.-W."/>
        </authorList>
    </citation>
    <scope>NUCLEOTIDE SEQUENCE [LARGE SCALE GENOMIC DNA]</scope>
    <source>
        <strain evidence="1 2">2JSPR-7</strain>
    </source>
</reference>
<dbReference type="InterPro" id="IPR027417">
    <property type="entry name" value="P-loop_NTPase"/>
</dbReference>
<proteinExistence type="predicted"/>
<dbReference type="SUPFAM" id="SSF52540">
    <property type="entry name" value="P-loop containing nucleoside triphosphate hydrolases"/>
    <property type="match status" value="1"/>
</dbReference>
<dbReference type="AlphaFoldDB" id="A0A4P6EN13"/>
<dbReference type="OrthoDB" id="3691767at2"/>
<keyword evidence="2" id="KW-1185">Reference proteome</keyword>
<accession>A0A4P6EN13</accession>
<dbReference type="EMBL" id="CP035495">
    <property type="protein sequence ID" value="QAY64280.1"/>
    <property type="molecule type" value="Genomic_DNA"/>
</dbReference>
<organism evidence="1 2">
    <name type="scientific">Xylanimonas allomyrinae</name>
    <dbReference type="NCBI Taxonomy" id="2509459"/>
    <lineage>
        <taxon>Bacteria</taxon>
        <taxon>Bacillati</taxon>
        <taxon>Actinomycetota</taxon>
        <taxon>Actinomycetes</taxon>
        <taxon>Micrococcales</taxon>
        <taxon>Promicromonosporaceae</taxon>
        <taxon>Xylanimonas</taxon>
    </lineage>
</organism>
<dbReference type="RefSeq" id="WP_129205433.1">
    <property type="nucleotide sequence ID" value="NZ_CP035495.1"/>
</dbReference>
<gene>
    <name evidence="1" type="ORF">ET495_14905</name>
</gene>
<protein>
    <submittedName>
        <fullName evidence="1">ATP-binding protein</fullName>
    </submittedName>
</protein>
<dbReference type="KEGG" id="xyl:ET495_14905"/>
<dbReference type="Proteomes" id="UP000291758">
    <property type="component" value="Chromosome"/>
</dbReference>